<protein>
    <submittedName>
        <fullName evidence="3">Enoyl-CoA hydratase</fullName>
    </submittedName>
</protein>
<sequence length="286" mass="30923">MSESIPRVDLALVAGNQRPLAGYEAKHFQWSVADGVATIVLNRPERKNPLTFDSYAELRDLFHQLKWADDVKAVVLTGSGGNFCSGGDVHEIIGPLVRLKAPELLMFTRMTGELVKTMRTCPQPIVAAIDGVCAGAGAILAMASDLRLGTARSKTAFLFNRVGLAGCDMGACAMLPRIVGQGRASELLYTGRALGGEEGERWGFFNRLCAPEEVLAEAQKLAAQLTEGPSFANGITKTMLHQEWAMTIEQAIEAEAQAQALCMLTQDFTRAYEAFVAKQKPVFKGD</sequence>
<dbReference type="Pfam" id="PF00378">
    <property type="entry name" value="ECH_1"/>
    <property type="match status" value="1"/>
</dbReference>
<comment type="similarity">
    <text evidence="1 2">Belongs to the enoyl-CoA hydratase/isomerase family.</text>
</comment>
<dbReference type="Gene3D" id="3.90.226.10">
    <property type="entry name" value="2-enoyl-CoA Hydratase, Chain A, domain 1"/>
    <property type="match status" value="1"/>
</dbReference>
<dbReference type="AlphaFoldDB" id="A0A370FBU2"/>
<dbReference type="CDD" id="cd06558">
    <property type="entry name" value="crotonase-like"/>
    <property type="match status" value="1"/>
</dbReference>
<evidence type="ECO:0000313" key="4">
    <source>
        <dbReference type="Proteomes" id="UP000255265"/>
    </source>
</evidence>
<dbReference type="STRING" id="433924.NS331_13750"/>
<evidence type="ECO:0000256" key="2">
    <source>
        <dbReference type="RuleBase" id="RU003707"/>
    </source>
</evidence>
<dbReference type="EMBL" id="QQAV01000007">
    <property type="protein sequence ID" value="RDI22868.1"/>
    <property type="molecule type" value="Genomic_DNA"/>
</dbReference>
<gene>
    <name evidence="3" type="ORF">DFR41_107271</name>
</gene>
<dbReference type="InterPro" id="IPR029045">
    <property type="entry name" value="ClpP/crotonase-like_dom_sf"/>
</dbReference>
<proteinExistence type="inferred from homology"/>
<organism evidence="3 4">
    <name type="scientific">Pseudacidovorax intermedius</name>
    <dbReference type="NCBI Taxonomy" id="433924"/>
    <lineage>
        <taxon>Bacteria</taxon>
        <taxon>Pseudomonadati</taxon>
        <taxon>Pseudomonadota</taxon>
        <taxon>Betaproteobacteria</taxon>
        <taxon>Burkholderiales</taxon>
        <taxon>Comamonadaceae</taxon>
        <taxon>Pseudacidovorax</taxon>
    </lineage>
</organism>
<comment type="caution">
    <text evidence="3">The sequence shown here is derived from an EMBL/GenBank/DDBJ whole genome shotgun (WGS) entry which is preliminary data.</text>
</comment>
<dbReference type="InterPro" id="IPR018376">
    <property type="entry name" value="Enoyl-CoA_hyd/isom_CS"/>
</dbReference>
<dbReference type="GO" id="GO:0003824">
    <property type="term" value="F:catalytic activity"/>
    <property type="evidence" value="ECO:0007669"/>
    <property type="project" value="InterPro"/>
</dbReference>
<dbReference type="OrthoDB" id="5291143at2"/>
<dbReference type="SUPFAM" id="SSF52096">
    <property type="entry name" value="ClpP/crotonase"/>
    <property type="match status" value="1"/>
</dbReference>
<dbReference type="InterPro" id="IPR014748">
    <property type="entry name" value="Enoyl-CoA_hydra_C"/>
</dbReference>
<dbReference type="PROSITE" id="PS00166">
    <property type="entry name" value="ENOYL_COA_HYDRATASE"/>
    <property type="match status" value="1"/>
</dbReference>
<accession>A0A370FBU2</accession>
<keyword evidence="4" id="KW-1185">Reference proteome</keyword>
<dbReference type="RefSeq" id="WP_114803794.1">
    <property type="nucleotide sequence ID" value="NZ_QQAV01000007.1"/>
</dbReference>
<dbReference type="NCBIfam" id="NF006107">
    <property type="entry name" value="PRK08258.1"/>
    <property type="match status" value="1"/>
</dbReference>
<evidence type="ECO:0000256" key="1">
    <source>
        <dbReference type="ARBA" id="ARBA00005254"/>
    </source>
</evidence>
<name>A0A370FBU2_9BURK</name>
<dbReference type="PANTHER" id="PTHR43459">
    <property type="entry name" value="ENOYL-COA HYDRATASE"/>
    <property type="match status" value="1"/>
</dbReference>
<dbReference type="Proteomes" id="UP000255265">
    <property type="component" value="Unassembled WGS sequence"/>
</dbReference>
<dbReference type="Gene3D" id="1.10.12.10">
    <property type="entry name" value="Lyase 2-enoyl-coa Hydratase, Chain A, domain 2"/>
    <property type="match status" value="1"/>
</dbReference>
<dbReference type="PANTHER" id="PTHR43459:SF1">
    <property type="entry name" value="EG:BACN32G11.4 PROTEIN"/>
    <property type="match status" value="1"/>
</dbReference>
<reference evidence="3 4" key="1">
    <citation type="submission" date="2018-07" db="EMBL/GenBank/DDBJ databases">
        <title>Genomic Encyclopedia of Type Strains, Phase IV (KMG-IV): sequencing the most valuable type-strain genomes for metagenomic binning, comparative biology and taxonomic classification.</title>
        <authorList>
            <person name="Goeker M."/>
        </authorList>
    </citation>
    <scope>NUCLEOTIDE SEQUENCE [LARGE SCALE GENOMIC DNA]</scope>
    <source>
        <strain evidence="3 4">DSM 21352</strain>
    </source>
</reference>
<evidence type="ECO:0000313" key="3">
    <source>
        <dbReference type="EMBL" id="RDI22868.1"/>
    </source>
</evidence>
<dbReference type="InterPro" id="IPR001753">
    <property type="entry name" value="Enoyl-CoA_hydra/iso"/>
</dbReference>